<dbReference type="Pfam" id="PF04686">
    <property type="entry name" value="SsgA"/>
    <property type="match status" value="1"/>
</dbReference>
<evidence type="ECO:0000313" key="7">
    <source>
        <dbReference type="EMBL" id="MDT7845641.1"/>
    </source>
</evidence>
<comment type="similarity">
    <text evidence="2">Belongs to the SsgA family.</text>
</comment>
<evidence type="ECO:0000256" key="3">
    <source>
        <dbReference type="ARBA" id="ARBA00022618"/>
    </source>
</evidence>
<organism evidence="7 8">
    <name type="scientific">Streptomyces justiciae</name>
    <dbReference type="NCBI Taxonomy" id="2780140"/>
    <lineage>
        <taxon>Bacteria</taxon>
        <taxon>Bacillati</taxon>
        <taxon>Actinomycetota</taxon>
        <taxon>Actinomycetes</taxon>
        <taxon>Kitasatosporales</taxon>
        <taxon>Streptomycetaceae</taxon>
        <taxon>Streptomyces</taxon>
    </lineage>
</organism>
<proteinExistence type="inferred from homology"/>
<evidence type="ECO:0000256" key="1">
    <source>
        <dbReference type="ARBA" id="ARBA00004431"/>
    </source>
</evidence>
<dbReference type="InterPro" id="IPR038658">
    <property type="entry name" value="SsgB_sf"/>
</dbReference>
<dbReference type="Proteomes" id="UP001257948">
    <property type="component" value="Unassembled WGS sequence"/>
</dbReference>
<keyword evidence="3" id="KW-0132">Cell division</keyword>
<comment type="subcellular location">
    <subcellularLocation>
        <location evidence="1">Cell septum</location>
    </subcellularLocation>
</comment>
<evidence type="ECO:0000256" key="2">
    <source>
        <dbReference type="ARBA" id="ARBA00009323"/>
    </source>
</evidence>
<name>A0ABU3M2A9_9ACTN</name>
<keyword evidence="5" id="KW-0717">Septation</keyword>
<sequence>MSPHHSAPEPRSTHMCAAHVETLVEAFLVCSAESTVAFTIRLSYTCSDPYAATVRFPTVDDRRAPTTWTFARSLLEEGQRVTSGEGDVKVIPCGPDYTGLELRSRAGRALILLSARDLRGFIEETYRKVPAGSEHQLLDINDHVSRLLGDTR</sequence>
<dbReference type="RefSeq" id="WP_314205835.1">
    <property type="nucleotide sequence ID" value="NZ_JAVTLL010000027.1"/>
</dbReference>
<evidence type="ECO:0000256" key="5">
    <source>
        <dbReference type="ARBA" id="ARBA00023210"/>
    </source>
</evidence>
<comment type="caution">
    <text evidence="7">The sequence shown here is derived from an EMBL/GenBank/DDBJ whole genome shotgun (WGS) entry which is preliminary data.</text>
</comment>
<keyword evidence="8" id="KW-1185">Reference proteome</keyword>
<evidence type="ECO:0000313" key="8">
    <source>
        <dbReference type="Proteomes" id="UP001257948"/>
    </source>
</evidence>
<dbReference type="EMBL" id="JAVTLL010000027">
    <property type="protein sequence ID" value="MDT7845641.1"/>
    <property type="molecule type" value="Genomic_DNA"/>
</dbReference>
<keyword evidence="4" id="KW-0749">Sporulation</keyword>
<reference evidence="8" key="1">
    <citation type="submission" date="2023-07" db="EMBL/GenBank/DDBJ databases">
        <title>Draft genome sequence of the endophytic actinobacterium Streptomyces justiciae WPN32, a potential antibiotic producer.</title>
        <authorList>
            <person name="Yasawong M."/>
            <person name="Pana W."/>
            <person name="Ganta P."/>
            <person name="Santapan N."/>
            <person name="Songngamsuk T."/>
            <person name="Phatcharaharikarn M."/>
            <person name="Kerdtoob S."/>
            <person name="Nantapong N."/>
        </authorList>
    </citation>
    <scope>NUCLEOTIDE SEQUENCE [LARGE SCALE GENOMIC DNA]</scope>
    <source>
        <strain evidence="8">WPN32</strain>
    </source>
</reference>
<dbReference type="Gene3D" id="2.30.31.20">
    <property type="entry name" value="Sporulation-specific cell division protein SsgB"/>
    <property type="match status" value="1"/>
</dbReference>
<evidence type="ECO:0000256" key="4">
    <source>
        <dbReference type="ARBA" id="ARBA00022969"/>
    </source>
</evidence>
<accession>A0ABU3M2A9</accession>
<evidence type="ECO:0000256" key="6">
    <source>
        <dbReference type="ARBA" id="ARBA00023306"/>
    </source>
</evidence>
<keyword evidence="6" id="KW-0131">Cell cycle</keyword>
<gene>
    <name evidence="7" type="ORF">RQC66_33500</name>
</gene>
<protein>
    <submittedName>
        <fullName evidence="7">SsgA family sporulation/cell division regulator</fullName>
    </submittedName>
</protein>
<dbReference type="InterPro" id="IPR006776">
    <property type="entry name" value="SsgB"/>
</dbReference>